<evidence type="ECO:0008006" key="3">
    <source>
        <dbReference type="Google" id="ProtNLM"/>
    </source>
</evidence>
<evidence type="ECO:0000313" key="1">
    <source>
        <dbReference type="EMBL" id="SMP81290.1"/>
    </source>
</evidence>
<name>A0ABY1QY66_9BURK</name>
<organism evidence="1 2">
    <name type="scientific">Noviherbaspirillum suwonense</name>
    <dbReference type="NCBI Taxonomy" id="1224511"/>
    <lineage>
        <taxon>Bacteria</taxon>
        <taxon>Pseudomonadati</taxon>
        <taxon>Pseudomonadota</taxon>
        <taxon>Betaproteobacteria</taxon>
        <taxon>Burkholderiales</taxon>
        <taxon>Oxalobacteraceae</taxon>
        <taxon>Noviherbaspirillum</taxon>
    </lineage>
</organism>
<keyword evidence="2" id="KW-1185">Reference proteome</keyword>
<dbReference type="Proteomes" id="UP001158049">
    <property type="component" value="Unassembled WGS sequence"/>
</dbReference>
<reference evidence="1 2" key="1">
    <citation type="submission" date="2017-05" db="EMBL/GenBank/DDBJ databases">
        <authorList>
            <person name="Varghese N."/>
            <person name="Submissions S."/>
        </authorList>
    </citation>
    <scope>NUCLEOTIDE SEQUENCE [LARGE SCALE GENOMIC DNA]</scope>
    <source>
        <strain evidence="1 2">DSM 26001</strain>
    </source>
</reference>
<dbReference type="EMBL" id="FXUL01000043">
    <property type="protein sequence ID" value="SMP81290.1"/>
    <property type="molecule type" value="Genomic_DNA"/>
</dbReference>
<evidence type="ECO:0000313" key="2">
    <source>
        <dbReference type="Proteomes" id="UP001158049"/>
    </source>
</evidence>
<comment type="caution">
    <text evidence="1">The sequence shown here is derived from an EMBL/GenBank/DDBJ whole genome shotgun (WGS) entry which is preliminary data.</text>
</comment>
<sequence>MISEQVNSKCFCVTLDKDALEAKLAVELGSPALLALLKERCPYIFSARSVFISDSAVIEMSKVVRAVEAVVGLPAYRDFVLSRAPAIAQHDPGGAMGVFFGYDFHVAGDRIGLIEINTNAGGAMLNSVLAQAHHACCIDDERLAAATACAASLAQRIMDMFLQEWTLSRRNQPLQTIAIVDTAPHEQYLYPEFLLFQRLFQQQGLKAIIADPAELLFRNGVLWVGDTAIDMVYSRLTDFKLENDASAALCAAFLENAIVLTPHPQAHALYANKRNLALFSDSGQLKMLGVPKEFIDVLAANVLHTEVVDAAHEEELWSRRRQLFFKPSAGYGSKAAYRGDKLTKRVFQEILQSDYVAQVAMAPGERIAGSRVAPENLKFDIRCYAYRGEVQWTAARLYQGQTTNFRTPQGGFAPVYSLPDAQVSKGELLTLTE</sequence>
<gene>
    <name evidence="1" type="ORF">SAMN06295970_1432</name>
</gene>
<protein>
    <recommendedName>
        <fullName evidence="3">ATP-grasp domain-containing protein</fullName>
    </recommendedName>
</protein>
<proteinExistence type="predicted"/>
<accession>A0ABY1QY66</accession>